<dbReference type="InterPro" id="IPR005119">
    <property type="entry name" value="LysR_subst-bd"/>
</dbReference>
<evidence type="ECO:0000256" key="2">
    <source>
        <dbReference type="SAM" id="Phobius"/>
    </source>
</evidence>
<dbReference type="PANTHER" id="PTHR30537">
    <property type="entry name" value="HTH-TYPE TRANSCRIPTIONAL REGULATOR"/>
    <property type="match status" value="1"/>
</dbReference>
<feature type="domain" description="LysR substrate-binding" evidence="3">
    <location>
        <begin position="33"/>
        <end position="137"/>
    </location>
</feature>
<proteinExistence type="inferred from homology"/>
<keyword evidence="2" id="KW-0812">Transmembrane</keyword>
<dbReference type="InterPro" id="IPR058163">
    <property type="entry name" value="LysR-type_TF_proteobact-type"/>
</dbReference>
<reference evidence="4 5" key="1">
    <citation type="submission" date="2019-03" db="EMBL/GenBank/DDBJ databases">
        <title>Paraburkholderia sp. 4M-K11, isolated from subtropical forest soil.</title>
        <authorList>
            <person name="Gao Z.-H."/>
            <person name="Qiu L.-H."/>
        </authorList>
    </citation>
    <scope>NUCLEOTIDE SEQUENCE [LARGE SCALE GENOMIC DNA]</scope>
    <source>
        <strain evidence="4 5">4M-K11</strain>
    </source>
</reference>
<comment type="similarity">
    <text evidence="1">Belongs to the LysR transcriptional regulatory family.</text>
</comment>
<comment type="caution">
    <text evidence="4">The sequence shown here is derived from an EMBL/GenBank/DDBJ whole genome shotgun (WGS) entry which is preliminary data.</text>
</comment>
<dbReference type="Pfam" id="PF03466">
    <property type="entry name" value="LysR_substrate"/>
    <property type="match status" value="1"/>
</dbReference>
<dbReference type="OrthoDB" id="8723543at2"/>
<keyword evidence="2" id="KW-0472">Membrane</keyword>
<keyword evidence="2" id="KW-1133">Transmembrane helix</keyword>
<dbReference type="Gene3D" id="3.40.190.290">
    <property type="match status" value="1"/>
</dbReference>
<dbReference type="GO" id="GO:0006351">
    <property type="term" value="P:DNA-templated transcription"/>
    <property type="evidence" value="ECO:0007669"/>
    <property type="project" value="TreeGrafter"/>
</dbReference>
<name>A0A4R5M3U2_9BURK</name>
<keyword evidence="5" id="KW-1185">Reference proteome</keyword>
<evidence type="ECO:0000256" key="1">
    <source>
        <dbReference type="ARBA" id="ARBA00009437"/>
    </source>
</evidence>
<feature type="transmembrane region" description="Helical" evidence="2">
    <location>
        <begin position="69"/>
        <end position="91"/>
    </location>
</feature>
<evidence type="ECO:0000313" key="5">
    <source>
        <dbReference type="Proteomes" id="UP000295722"/>
    </source>
</evidence>
<accession>A0A4R5M3U2</accession>
<dbReference type="SUPFAM" id="SSF53850">
    <property type="entry name" value="Periplasmic binding protein-like II"/>
    <property type="match status" value="1"/>
</dbReference>
<evidence type="ECO:0000313" key="4">
    <source>
        <dbReference type="EMBL" id="TDG19672.1"/>
    </source>
</evidence>
<sequence>MRDQGDLHAKIESHCAERQRACPNMRPSSPPSPWLALRTYYRNEVRLMHDVTGEKVRFPIRPRLSTDNLYALSSAASLGVGACIGSTWLLSESLASGRLLRLAPHWHASPLPIYLIYPHAQFYPTRLTRFVEMMREVVPAIIGNQA</sequence>
<dbReference type="PANTHER" id="PTHR30537:SF5">
    <property type="entry name" value="HTH-TYPE TRANSCRIPTIONAL ACTIVATOR TTDR-RELATED"/>
    <property type="match status" value="1"/>
</dbReference>
<dbReference type="Proteomes" id="UP000295722">
    <property type="component" value="Unassembled WGS sequence"/>
</dbReference>
<evidence type="ECO:0000259" key="3">
    <source>
        <dbReference type="Pfam" id="PF03466"/>
    </source>
</evidence>
<dbReference type="GO" id="GO:0003700">
    <property type="term" value="F:DNA-binding transcription factor activity"/>
    <property type="evidence" value="ECO:0007669"/>
    <property type="project" value="TreeGrafter"/>
</dbReference>
<dbReference type="GO" id="GO:0043565">
    <property type="term" value="F:sequence-specific DNA binding"/>
    <property type="evidence" value="ECO:0007669"/>
    <property type="project" value="TreeGrafter"/>
</dbReference>
<dbReference type="AlphaFoldDB" id="A0A4R5M3U2"/>
<dbReference type="EMBL" id="SMRP01000020">
    <property type="protein sequence ID" value="TDG19672.1"/>
    <property type="molecule type" value="Genomic_DNA"/>
</dbReference>
<organism evidence="4 5">
    <name type="scientific">Paraburkholderia silviterrae</name>
    <dbReference type="NCBI Taxonomy" id="2528715"/>
    <lineage>
        <taxon>Bacteria</taxon>
        <taxon>Pseudomonadati</taxon>
        <taxon>Pseudomonadota</taxon>
        <taxon>Betaproteobacteria</taxon>
        <taxon>Burkholderiales</taxon>
        <taxon>Burkholderiaceae</taxon>
        <taxon>Paraburkholderia</taxon>
    </lineage>
</organism>
<protein>
    <recommendedName>
        <fullName evidence="3">LysR substrate-binding domain-containing protein</fullName>
    </recommendedName>
</protein>
<gene>
    <name evidence="4" type="ORF">EYW47_29315</name>
</gene>